<dbReference type="RefSeq" id="WP_327598072.1">
    <property type="nucleotide sequence ID" value="NZ_JAYXHS010000001.1"/>
</dbReference>
<dbReference type="EMBL" id="JAYXHS010000001">
    <property type="protein sequence ID" value="MEC5385108.1"/>
    <property type="molecule type" value="Genomic_DNA"/>
</dbReference>
<dbReference type="Proteomes" id="UP001331561">
    <property type="component" value="Unassembled WGS sequence"/>
</dbReference>
<gene>
    <name evidence="2" type="ORF">VVD49_05195</name>
</gene>
<sequence>MNSLFPKVLLVVSCCIFTNGVIAESDNAMARVTAWENGQQSQSFEVSAKGVYSAKCVESTGSRKVVITVEKNKDQAYSCGDSKVVIRFEPSKKIVIADKVTIQK</sequence>
<keyword evidence="3" id="KW-1185">Reference proteome</keyword>
<evidence type="ECO:0000256" key="1">
    <source>
        <dbReference type="SAM" id="SignalP"/>
    </source>
</evidence>
<name>A0ABU6K221_9RHOO</name>
<organism evidence="2 3">
    <name type="scientific">Uliginosibacterium silvisoli</name>
    <dbReference type="NCBI Taxonomy" id="3114758"/>
    <lineage>
        <taxon>Bacteria</taxon>
        <taxon>Pseudomonadati</taxon>
        <taxon>Pseudomonadota</taxon>
        <taxon>Betaproteobacteria</taxon>
        <taxon>Rhodocyclales</taxon>
        <taxon>Zoogloeaceae</taxon>
        <taxon>Uliginosibacterium</taxon>
    </lineage>
</organism>
<protein>
    <submittedName>
        <fullName evidence="2">Uncharacterized protein</fullName>
    </submittedName>
</protein>
<reference evidence="2 3" key="1">
    <citation type="submission" date="2024-01" db="EMBL/GenBank/DDBJ databases">
        <title>Uliginosibacterium soil sp. nov.</title>
        <authorList>
            <person name="Lv Y."/>
        </authorList>
    </citation>
    <scope>NUCLEOTIDE SEQUENCE [LARGE SCALE GENOMIC DNA]</scope>
    <source>
        <strain evidence="2 3">H3</strain>
    </source>
</reference>
<comment type="caution">
    <text evidence="2">The sequence shown here is derived from an EMBL/GenBank/DDBJ whole genome shotgun (WGS) entry which is preliminary data.</text>
</comment>
<keyword evidence="1" id="KW-0732">Signal</keyword>
<evidence type="ECO:0000313" key="3">
    <source>
        <dbReference type="Proteomes" id="UP001331561"/>
    </source>
</evidence>
<feature type="chain" id="PRO_5045726380" evidence="1">
    <location>
        <begin position="24"/>
        <end position="104"/>
    </location>
</feature>
<accession>A0ABU6K221</accession>
<evidence type="ECO:0000313" key="2">
    <source>
        <dbReference type="EMBL" id="MEC5385108.1"/>
    </source>
</evidence>
<feature type="signal peptide" evidence="1">
    <location>
        <begin position="1"/>
        <end position="23"/>
    </location>
</feature>
<proteinExistence type="predicted"/>